<comment type="caution">
    <text evidence="2">The sequence shown here is derived from an EMBL/GenBank/DDBJ whole genome shotgun (WGS) entry which is preliminary data.</text>
</comment>
<dbReference type="Gene3D" id="2.30.40.10">
    <property type="entry name" value="Urease, subunit C, domain 1"/>
    <property type="match status" value="1"/>
</dbReference>
<organism evidence="2 3">
    <name type="scientific">Amycolatopsis acididurans</name>
    <dbReference type="NCBI Taxonomy" id="2724524"/>
    <lineage>
        <taxon>Bacteria</taxon>
        <taxon>Bacillati</taxon>
        <taxon>Actinomycetota</taxon>
        <taxon>Actinomycetes</taxon>
        <taxon>Pseudonocardiales</taxon>
        <taxon>Pseudonocardiaceae</taxon>
        <taxon>Amycolatopsis</taxon>
    </lineage>
</organism>
<dbReference type="SUPFAM" id="SSF51556">
    <property type="entry name" value="Metallo-dependent hydrolases"/>
    <property type="match status" value="1"/>
</dbReference>
<reference evidence="2 3" key="1">
    <citation type="submission" date="2020-04" db="EMBL/GenBank/DDBJ databases">
        <title>Novel species.</title>
        <authorList>
            <person name="Teo W.F.A."/>
            <person name="Lipun K."/>
            <person name="Srisuk N."/>
            <person name="Duangmal K."/>
        </authorList>
    </citation>
    <scope>NUCLEOTIDE SEQUENCE [LARGE SCALE GENOMIC DNA]</scope>
    <source>
        <strain evidence="2 3">K13G38</strain>
    </source>
</reference>
<accession>A0ABX1IZC9</accession>
<evidence type="ECO:0000313" key="3">
    <source>
        <dbReference type="Proteomes" id="UP000715441"/>
    </source>
</evidence>
<dbReference type="InterPro" id="IPR032466">
    <property type="entry name" value="Metal_Hydrolase"/>
</dbReference>
<dbReference type="Pfam" id="PF07969">
    <property type="entry name" value="Amidohydro_3"/>
    <property type="match status" value="1"/>
</dbReference>
<dbReference type="SUPFAM" id="SSF51338">
    <property type="entry name" value="Composite domain of metallo-dependent hydrolases"/>
    <property type="match status" value="2"/>
</dbReference>
<dbReference type="Gene3D" id="3.10.310.70">
    <property type="match status" value="1"/>
</dbReference>
<sequence length="538" mass="56636">MLDLLLEDATVHTMSPRRPRASRIGIWHGRIVGVDEQLDGLPAARTVRLGGAVVLPGFVDAHTHMVWSGMAQGGTDLTGIVERAGMLAALEKACRAAAPGDWVEVTGYDQRAIGGHLTRAELDAVSAGRRLWLKHTSGHAGVVNSAVLDLVPAAELAALGDEVGRDDGEPNGLMLENAQTAVRAARLPYRNAELVDAIERAGRTCLSQGITMCAEAGIGGGLIATPPVEVSAYQSARDQGRLPVRMRLMVAADALRKLAAHPEDGIRRGMDLGLRTGFGDEWLGVGALKLWLDGGIQARTAALSAPYEGSDSSGLLQDDPAALRRVILDGHAAGWQLAVHAIGDRALDVALDALEEAQRAVPRPDPRHRIEHCGMVRPDQLARLAAVGATAVIQPEFLWVNGDDYSDVLGPDRAGWLYRGRALLDAGIPLASSSDRPVVDGAPLRAVRFMVQRRAATGRHVGPGEELTVAEALRAATLGAATACLMEDVAGSVERGKLADLVVLGADPYRVGVAELADIEVLATMVGAAVRYGELPGS</sequence>
<evidence type="ECO:0000259" key="1">
    <source>
        <dbReference type="Pfam" id="PF07969"/>
    </source>
</evidence>
<dbReference type="InterPro" id="IPR011059">
    <property type="entry name" value="Metal-dep_hydrolase_composite"/>
</dbReference>
<dbReference type="InterPro" id="IPR033932">
    <property type="entry name" value="YtcJ-like"/>
</dbReference>
<name>A0ABX1IZC9_9PSEU</name>
<gene>
    <name evidence="2" type="ORF">HFP15_00690</name>
</gene>
<dbReference type="PANTHER" id="PTHR22642">
    <property type="entry name" value="IMIDAZOLONEPROPIONASE"/>
    <property type="match status" value="1"/>
</dbReference>
<dbReference type="Gene3D" id="3.20.20.140">
    <property type="entry name" value="Metal-dependent hydrolases"/>
    <property type="match status" value="1"/>
</dbReference>
<dbReference type="InterPro" id="IPR013108">
    <property type="entry name" value="Amidohydro_3"/>
</dbReference>
<dbReference type="RefSeq" id="WP_168510263.1">
    <property type="nucleotide sequence ID" value="NZ_JAAXLS010000001.1"/>
</dbReference>
<dbReference type="PANTHER" id="PTHR22642:SF2">
    <property type="entry name" value="PROTEIN LONG AFTER FAR-RED 3"/>
    <property type="match status" value="1"/>
</dbReference>
<proteinExistence type="predicted"/>
<dbReference type="CDD" id="cd01300">
    <property type="entry name" value="YtcJ_like"/>
    <property type="match status" value="1"/>
</dbReference>
<dbReference type="EMBL" id="JAAXLS010000001">
    <property type="protein sequence ID" value="NKQ51397.1"/>
    <property type="molecule type" value="Genomic_DNA"/>
</dbReference>
<keyword evidence="3" id="KW-1185">Reference proteome</keyword>
<dbReference type="Proteomes" id="UP000715441">
    <property type="component" value="Unassembled WGS sequence"/>
</dbReference>
<evidence type="ECO:0000313" key="2">
    <source>
        <dbReference type="EMBL" id="NKQ51397.1"/>
    </source>
</evidence>
<protein>
    <submittedName>
        <fullName evidence="2">Amidohydrolase</fullName>
    </submittedName>
</protein>
<feature type="domain" description="Amidohydrolase 3" evidence="1">
    <location>
        <begin position="47"/>
        <end position="527"/>
    </location>
</feature>